<proteinExistence type="predicted"/>
<dbReference type="Pfam" id="PF03473">
    <property type="entry name" value="MOSC"/>
    <property type="match status" value="1"/>
</dbReference>
<evidence type="ECO:0000259" key="3">
    <source>
        <dbReference type="PROSITE" id="PS51340"/>
    </source>
</evidence>
<protein>
    <submittedName>
        <fullName evidence="4">(2Fe-2S)-binding protein</fullName>
    </submittedName>
</protein>
<dbReference type="SUPFAM" id="SSF141673">
    <property type="entry name" value="MOSC N-terminal domain-like"/>
    <property type="match status" value="1"/>
</dbReference>
<comment type="caution">
    <text evidence="4">The sequence shown here is derived from an EMBL/GenBank/DDBJ whole genome shotgun (WGS) entry which is preliminary data.</text>
</comment>
<feature type="domain" description="2Fe-2S ferredoxin-type" evidence="2">
    <location>
        <begin position="299"/>
        <end position="386"/>
    </location>
</feature>
<dbReference type="InterPro" id="IPR005303">
    <property type="entry name" value="MOCOS_middle"/>
</dbReference>
<dbReference type="InterPro" id="IPR005302">
    <property type="entry name" value="MoCF_Sase_C"/>
</dbReference>
<dbReference type="PANTHER" id="PTHR14237:SF19">
    <property type="entry name" value="MITOCHONDRIAL AMIDOXIME REDUCING COMPONENT 1"/>
    <property type="match status" value="1"/>
</dbReference>
<evidence type="ECO:0000313" key="5">
    <source>
        <dbReference type="Proteomes" id="UP000626370"/>
    </source>
</evidence>
<dbReference type="PANTHER" id="PTHR14237">
    <property type="entry name" value="MOLYBDOPTERIN COFACTOR SULFURASE MOSC"/>
    <property type="match status" value="1"/>
</dbReference>
<feature type="domain" description="MOSC" evidence="3">
    <location>
        <begin position="117"/>
        <end position="269"/>
    </location>
</feature>
<dbReference type="PROSITE" id="PS51340">
    <property type="entry name" value="MOSC"/>
    <property type="match status" value="1"/>
</dbReference>
<evidence type="ECO:0000256" key="1">
    <source>
        <dbReference type="ARBA" id="ARBA00023075"/>
    </source>
</evidence>
<gene>
    <name evidence="4" type="primary">ycbX</name>
    <name evidence="4" type="ORF">GCM10011501_23850</name>
</gene>
<dbReference type="RefSeq" id="WP_189378485.1">
    <property type="nucleotide sequence ID" value="NZ_BNAH01000009.1"/>
</dbReference>
<keyword evidence="5" id="KW-1185">Reference proteome</keyword>
<keyword evidence="1" id="KW-0830">Ubiquinone</keyword>
<reference evidence="5" key="1">
    <citation type="journal article" date="2019" name="Int. J. Syst. Evol. Microbiol.">
        <title>The Global Catalogue of Microorganisms (GCM) 10K type strain sequencing project: providing services to taxonomists for standard genome sequencing and annotation.</title>
        <authorList>
            <consortium name="The Broad Institute Genomics Platform"/>
            <consortium name="The Broad Institute Genome Sequencing Center for Infectious Disease"/>
            <person name="Wu L."/>
            <person name="Ma J."/>
        </authorList>
    </citation>
    <scope>NUCLEOTIDE SEQUENCE [LARGE SCALE GENOMIC DNA]</scope>
    <source>
        <strain evidence="5">CGMCC 1.15922</strain>
    </source>
</reference>
<dbReference type="CDD" id="cd00207">
    <property type="entry name" value="fer2"/>
    <property type="match status" value="1"/>
</dbReference>
<dbReference type="InterPro" id="IPR012675">
    <property type="entry name" value="Beta-grasp_dom_sf"/>
</dbReference>
<evidence type="ECO:0000313" key="4">
    <source>
        <dbReference type="EMBL" id="GHE93688.1"/>
    </source>
</evidence>
<dbReference type="Pfam" id="PF00111">
    <property type="entry name" value="Fer2"/>
    <property type="match status" value="1"/>
</dbReference>
<evidence type="ECO:0000259" key="2">
    <source>
        <dbReference type="PROSITE" id="PS51085"/>
    </source>
</evidence>
<organism evidence="4 5">
    <name type="scientific">Thalassotalea profundi</name>
    <dbReference type="NCBI Taxonomy" id="2036687"/>
    <lineage>
        <taxon>Bacteria</taxon>
        <taxon>Pseudomonadati</taxon>
        <taxon>Pseudomonadota</taxon>
        <taxon>Gammaproteobacteria</taxon>
        <taxon>Alteromonadales</taxon>
        <taxon>Colwelliaceae</taxon>
        <taxon>Thalassotalea</taxon>
    </lineage>
</organism>
<dbReference type="EMBL" id="BNAH01000009">
    <property type="protein sequence ID" value="GHE93688.1"/>
    <property type="molecule type" value="Genomic_DNA"/>
</dbReference>
<dbReference type="InterPro" id="IPR011037">
    <property type="entry name" value="Pyrv_Knase-like_insert_dom_sf"/>
</dbReference>
<dbReference type="Gene3D" id="3.10.20.30">
    <property type="match status" value="1"/>
</dbReference>
<dbReference type="Proteomes" id="UP000626370">
    <property type="component" value="Unassembled WGS sequence"/>
</dbReference>
<dbReference type="Pfam" id="PF03476">
    <property type="entry name" value="MOSC_N"/>
    <property type="match status" value="1"/>
</dbReference>
<name>A0ABQ3IYD2_9GAMM</name>
<sequence length="386" mass="43546">MTLTEINIYPIKSTAGVSLSNAWVDDFGLSFDRRFVVTDEQGQFISARTEPNLCLIQASITQQGLILTAPDMPILEVKYNSFSKNYQSVTVWKDTIKSIHCSLEIDKWFSQFLKRPCRLHFFGENSQRLVKNSHNQVGFADGYPLLLISQASLNDLNQRLANINETTVTMSHFRPNLVVENTEALNQAFIEDTWRHIRIGEVEFELVKPCSRCIMTTVNPKTAEKHKLQQPLNTLKEYRQVESGDVMFGQNLIALNKGQLKVGDNVTILDHQAPLVFVINKPVKEKAKLAIKKAPRKKRSVNILFDSWDKYIKGNTKEPILDQGENAGLILPYSCRGGMCGRCKIKLESGEVRQLADDGLTDDEKKQGYVLACSAIPESDLVLSKP</sequence>
<dbReference type="SUPFAM" id="SSF54292">
    <property type="entry name" value="2Fe-2S ferredoxin-like"/>
    <property type="match status" value="1"/>
</dbReference>
<dbReference type="InterPro" id="IPR036010">
    <property type="entry name" value="2Fe-2S_ferredoxin-like_sf"/>
</dbReference>
<dbReference type="PROSITE" id="PS51085">
    <property type="entry name" value="2FE2S_FER_2"/>
    <property type="match status" value="1"/>
</dbReference>
<accession>A0ABQ3IYD2</accession>
<dbReference type="InterPro" id="IPR001041">
    <property type="entry name" value="2Fe-2S_ferredoxin-type"/>
</dbReference>
<dbReference type="SUPFAM" id="SSF50800">
    <property type="entry name" value="PK beta-barrel domain-like"/>
    <property type="match status" value="1"/>
</dbReference>